<feature type="region of interest" description="Disordered" evidence="4">
    <location>
        <begin position="1632"/>
        <end position="1653"/>
    </location>
</feature>
<evidence type="ECO:0000259" key="5">
    <source>
        <dbReference type="PROSITE" id="PS51774"/>
    </source>
</evidence>
<feature type="coiled-coil region" evidence="3">
    <location>
        <begin position="787"/>
        <end position="895"/>
    </location>
</feature>
<comment type="caution">
    <text evidence="6">The sequence shown here is derived from an EMBL/GenBank/DDBJ whole genome shotgun (WGS) entry which is preliminary data.</text>
</comment>
<feature type="domain" description="NAB" evidence="5">
    <location>
        <begin position="13"/>
        <end position="93"/>
    </location>
</feature>
<dbReference type="PROSITE" id="PS51774">
    <property type="entry name" value="NAB"/>
    <property type="match status" value="1"/>
</dbReference>
<feature type="compositionally biased region" description="Basic and acidic residues" evidence="4">
    <location>
        <begin position="136"/>
        <end position="150"/>
    </location>
</feature>
<dbReference type="InterPro" id="IPR051861">
    <property type="entry name" value="NET_actin-binding_domain"/>
</dbReference>
<evidence type="ECO:0000313" key="7">
    <source>
        <dbReference type="Proteomes" id="UP001141806"/>
    </source>
</evidence>
<dbReference type="Pfam" id="PF07765">
    <property type="entry name" value="KIP1"/>
    <property type="match status" value="1"/>
</dbReference>
<feature type="coiled-coil region" evidence="3">
    <location>
        <begin position="560"/>
        <end position="730"/>
    </location>
</feature>
<dbReference type="OrthoDB" id="10255522at2759"/>
<feature type="coiled-coil region" evidence="3">
    <location>
        <begin position="1191"/>
        <end position="1295"/>
    </location>
</feature>
<evidence type="ECO:0000313" key="6">
    <source>
        <dbReference type="EMBL" id="KAJ4955165.1"/>
    </source>
</evidence>
<evidence type="ECO:0000256" key="1">
    <source>
        <dbReference type="ARBA" id="ARBA00023054"/>
    </source>
</evidence>
<dbReference type="SUPFAM" id="SSF57997">
    <property type="entry name" value="Tropomyosin"/>
    <property type="match status" value="2"/>
</dbReference>
<protein>
    <recommendedName>
        <fullName evidence="5">NAB domain-containing protein</fullName>
    </recommendedName>
</protein>
<dbReference type="Proteomes" id="UP001141806">
    <property type="component" value="Unassembled WGS sequence"/>
</dbReference>
<dbReference type="EMBL" id="JAMYWD010000011">
    <property type="protein sequence ID" value="KAJ4955165.1"/>
    <property type="molecule type" value="Genomic_DNA"/>
</dbReference>
<reference evidence="6" key="1">
    <citation type="journal article" date="2023" name="Plant J.">
        <title>The genome of the king protea, Protea cynaroides.</title>
        <authorList>
            <person name="Chang J."/>
            <person name="Duong T.A."/>
            <person name="Schoeman C."/>
            <person name="Ma X."/>
            <person name="Roodt D."/>
            <person name="Barker N."/>
            <person name="Li Z."/>
            <person name="Van de Peer Y."/>
            <person name="Mizrachi E."/>
        </authorList>
    </citation>
    <scope>NUCLEOTIDE SEQUENCE</scope>
    <source>
        <tissue evidence="6">Young leaves</tissue>
    </source>
</reference>
<sequence>MATLLHSDSRRLYSWWWDSHISPKNSKWLQENLTDMDAKVKAMIKLIEEDADSFARRAEMYYRKRPELMKLVEEFYRAYRALAERYDHATGALRQAHRTMAEAFPDQVPFALADDSPTGSSTTEAEPHTPGMMPPHIREFYGPDDLHKDASGLSSSPLHTIKRNGSSSEESDAETIRKGLKQLNDMFGSGEVFLNHAKFADVRVRKGLNFQEGDAQEQSLSNGLSHLSTENQNLKTQIASESERASKAVMEVQTLKEALAQLEVEKEASHLQYQESLGKISHLETEVLSTQESARGLHERASKAETEVQTLKEVLSNVEAEKEAGILQYHQSLERISSLEAKIANAEEGVKNLNERAGKAETEAENLKESLTRIENEKEAALLQYNKCSETISNLEVKISCAEEEAKKLNERAERAETKVQTLKEALAKLEEEKDEAALQYKQCLERISNLESELSCAQEEARRLKAEIETGVAKLRCSEEHRLLLEAINESLRSELEALVRKIGMQTQELTGKHKELQRLHIHIQEEHLHFLQADAALKTMQSMHSQSQEEQRTLAVELQKAVQMLKDVELQKQGLEDQVQQIKEDNEILTDQKLSCARSMQNLEDEVIGFKEIKGKLEAEVELRLDQRNALQQEIYCLKEEINDLSRLLLTIMEQIESVGLNPKCLGSAVKDLQDENLKLKEIYERDKDEKVTLLEKLENMDKLLEKNALLENSLTDATAELEGFREKVKLLDGSCQSLCEEKSALVAEKARLVSQLEIMAVKVEKLVEKSTLLENSLSDVVAELEGSKTKAKSLEESCQSLNSEKSALLSEKESLVSQLKIIEQRLEELERKCTQLEEKYLGLEEEKETTLCQVKELRVSLDVEKQERATFSRSSETRLASLEKHIRVLQEESHWRKKEFEEELDRSINTQVEIFILQRFIQDMEEKNFSLLIECQKHFEASKLSEKLFSELEQENHKLHVEKKFLSDQIENLRTGFTEILNSLEVDPDYGSHDKITEEQTLLKNILRKIEERKCSLSNAQDEKQQMSFQNLVLVTLLEQMKLERANLERERNTLDKEFKLQMEELLMLQNEKHEFLEINVLLQSEIRMGEQREEVLKAEMEKLQAKLSDFEEAYLESQNENSKLLEENGVLSREMSDMKEERQMLEEENSVLLGEAFALENLSLIFENSNAEKAVKLEGLECIRGVNSGLQNEIRVIEEKLEVVEGEKLHLKESVEELENEMNDVRNVNDQLNHQITTGKDLLYQKESELSDAEQKLRVTQSENKMLGKDVEDLKKELNGSEEIRWELEKHILELSNNKNRQIMEIGCLNEANRKFEFELGKLREETTEHKSAEENLSFELQESRDELILLEADAEKFYEDLQMSSVREAVLEQKFHELIGPLEILEGESASKTVQIEQLSGKLCVLESENGGLKADLAAYFPAIVSLRDSISSLEDHALLHKKMEPMGVELANQYHEKSHGLMCGDHSAVPQNVASDLQELLQRVKAIEKAVTQEKLAILESLEKVKQEAAMKEIKELKSRSSTLKDKEIQTGRDIVLQLEGPEIRNESSDEHLQMTESEISKVRNGLLMKDIPLDQVSKQSVYDDAVGQYGLKKKGNVDVDSEMLEIWETVEQDYSLDLKVNKGQKLPSAPAEGEIEAEEQKSKYPSSELQVEKELSVDKLEVSRRVTEPHQQGNSRKILVRLASDAQKLMNLQITLEELKKKVEMSGKSKNSQDIEYGTVKGQLQEFEEAIMQLSDANGKLMKSAEENLISSNEKSVLEMEETGNVQRKRVSEQARRVSEKIGRLQLQLQKIQFDLLKLDEYRSKGKTKVPDRRLKVLLKDYLYDGGKSTTPRRKKAPFCACVRPSTRN</sequence>
<organism evidence="6 7">
    <name type="scientific">Protea cynaroides</name>
    <dbReference type="NCBI Taxonomy" id="273540"/>
    <lineage>
        <taxon>Eukaryota</taxon>
        <taxon>Viridiplantae</taxon>
        <taxon>Streptophyta</taxon>
        <taxon>Embryophyta</taxon>
        <taxon>Tracheophyta</taxon>
        <taxon>Spermatophyta</taxon>
        <taxon>Magnoliopsida</taxon>
        <taxon>Proteales</taxon>
        <taxon>Proteaceae</taxon>
        <taxon>Protea</taxon>
    </lineage>
</organism>
<dbReference type="PANTHER" id="PTHR32258:SF6">
    <property type="entry name" value="PROTEIN NETWORKED 1A"/>
    <property type="match status" value="1"/>
</dbReference>
<feature type="coiled-coil region" evidence="3">
    <location>
        <begin position="1483"/>
        <end position="1533"/>
    </location>
</feature>
<feature type="coiled-coil region" evidence="3">
    <location>
        <begin position="1327"/>
        <end position="1365"/>
    </location>
</feature>
<dbReference type="InterPro" id="IPR011684">
    <property type="entry name" value="NAB"/>
</dbReference>
<keyword evidence="1 3" id="KW-0175">Coiled coil</keyword>
<comment type="similarity">
    <text evidence="2">Belongs to the NET family.</text>
</comment>
<evidence type="ECO:0000256" key="4">
    <source>
        <dbReference type="SAM" id="MobiDB-lite"/>
    </source>
</evidence>
<dbReference type="GO" id="GO:0051015">
    <property type="term" value="F:actin filament binding"/>
    <property type="evidence" value="ECO:0007669"/>
    <property type="project" value="TreeGrafter"/>
</dbReference>
<accession>A0A9Q0GZ81</accession>
<proteinExistence type="inferred from homology"/>
<dbReference type="GO" id="GO:0005886">
    <property type="term" value="C:plasma membrane"/>
    <property type="evidence" value="ECO:0007669"/>
    <property type="project" value="TreeGrafter"/>
</dbReference>
<evidence type="ECO:0000256" key="2">
    <source>
        <dbReference type="ARBA" id="ARBA00038006"/>
    </source>
</evidence>
<feature type="region of interest" description="Disordered" evidence="4">
    <location>
        <begin position="114"/>
        <end position="175"/>
    </location>
</feature>
<feature type="compositionally biased region" description="Polar residues" evidence="4">
    <location>
        <begin position="152"/>
        <end position="168"/>
    </location>
</feature>
<evidence type="ECO:0000256" key="3">
    <source>
        <dbReference type="SAM" id="Coils"/>
    </source>
</evidence>
<dbReference type="Gene3D" id="1.20.5.170">
    <property type="match status" value="1"/>
</dbReference>
<dbReference type="PANTHER" id="PTHR32258">
    <property type="entry name" value="PROTEIN NETWORKED 4A"/>
    <property type="match status" value="1"/>
</dbReference>
<name>A0A9Q0GZ81_9MAGN</name>
<gene>
    <name evidence="6" type="ORF">NE237_011948</name>
</gene>
<feature type="coiled-coil region" evidence="3">
    <location>
        <begin position="224"/>
        <end position="510"/>
    </location>
</feature>
<keyword evidence="7" id="KW-1185">Reference proteome</keyword>
<feature type="coiled-coil region" evidence="3">
    <location>
        <begin position="1006"/>
        <end position="1159"/>
    </location>
</feature>